<dbReference type="Proteomes" id="UP000424673">
    <property type="component" value="Plasmid unnamed1"/>
</dbReference>
<accession>A0ABX6ENB1</accession>
<keyword evidence="3" id="KW-1185">Reference proteome</keyword>
<dbReference type="InterPro" id="IPR025669">
    <property type="entry name" value="AAA_dom"/>
</dbReference>
<dbReference type="PANTHER" id="PTHR13696:SF99">
    <property type="entry name" value="COBYRINIC ACID AC-DIAMIDE SYNTHASE"/>
    <property type="match status" value="1"/>
</dbReference>
<geneLocation type="plasmid" evidence="2 3">
    <name>unnamed1</name>
</geneLocation>
<gene>
    <name evidence="2" type="ORF">F7D13_16895</name>
</gene>
<evidence type="ECO:0000313" key="3">
    <source>
        <dbReference type="Proteomes" id="UP000424673"/>
    </source>
</evidence>
<organism evidence="2 3">
    <name type="scientific">Methylocystis rosea</name>
    <dbReference type="NCBI Taxonomy" id="173366"/>
    <lineage>
        <taxon>Bacteria</taxon>
        <taxon>Pseudomonadati</taxon>
        <taxon>Pseudomonadota</taxon>
        <taxon>Alphaproteobacteria</taxon>
        <taxon>Hyphomicrobiales</taxon>
        <taxon>Methylocystaceae</taxon>
        <taxon>Methylocystis</taxon>
    </lineage>
</organism>
<dbReference type="SUPFAM" id="SSF52540">
    <property type="entry name" value="P-loop containing nucleoside triphosphate hydrolases"/>
    <property type="match status" value="1"/>
</dbReference>
<evidence type="ECO:0000313" key="2">
    <source>
        <dbReference type="EMBL" id="QGM95784.1"/>
    </source>
</evidence>
<protein>
    <submittedName>
        <fullName evidence="2">ParA family protein</fullName>
    </submittedName>
</protein>
<sequence>MGDGLPGSLSDKLISTPEKFPSRARAVRFVFSAATIRNRFVEPDVTQAEEGFSFVKVLVVNNEKGGVGKSTIAVHLAWYFAEHRKHVLFIDLDPQSNGTTTLSAQIREPEAAAFFVRSVAVPPLSAPGIRVAPATPALRGILTVDGKIIQQFCSNLKDVSQSYDVAVIDTPPTFGVRNLAALIAGHFVLAPIDLDDYAIDGIETLLKHIVGVRQKYNPNLNFLGLIPNRLQTTSPRQRDNLKSLIQKFGTKYLFDGVIPQRSSIGEALAEKKPVWSLPKTAAREAGREMRMVFDKLAAKMELA</sequence>
<dbReference type="CDD" id="cd02042">
    <property type="entry name" value="ParAB_family"/>
    <property type="match status" value="1"/>
</dbReference>
<dbReference type="Pfam" id="PF13614">
    <property type="entry name" value="AAA_31"/>
    <property type="match status" value="1"/>
</dbReference>
<reference evidence="2 3" key="1">
    <citation type="journal article" date="2021" name="AMB Express">
        <title>Isolation and characterisation of Methylocystis spp. for poly-3-hydroxybutyrate production using waste methane feedstocks.</title>
        <authorList>
            <person name="Rumah B.L."/>
            <person name="Stead C.E."/>
            <person name="Claxton Stevens B.H."/>
            <person name="Minton N.P."/>
            <person name="Grosse-Honebrink A."/>
            <person name="Zhang Y."/>
        </authorList>
    </citation>
    <scope>NUCLEOTIDE SEQUENCE [LARGE SCALE GENOMIC DNA]</scope>
    <source>
        <strain evidence="2 3">BRCS1</strain>
    </source>
</reference>
<feature type="domain" description="AAA" evidence="1">
    <location>
        <begin position="56"/>
        <end position="221"/>
    </location>
</feature>
<name>A0ABX6ENB1_9HYPH</name>
<evidence type="ECO:0000259" key="1">
    <source>
        <dbReference type="Pfam" id="PF13614"/>
    </source>
</evidence>
<dbReference type="InterPro" id="IPR027417">
    <property type="entry name" value="P-loop_NTPase"/>
</dbReference>
<dbReference type="InterPro" id="IPR050678">
    <property type="entry name" value="DNA_Partitioning_ATPase"/>
</dbReference>
<dbReference type="Gene3D" id="3.40.50.300">
    <property type="entry name" value="P-loop containing nucleotide triphosphate hydrolases"/>
    <property type="match status" value="1"/>
</dbReference>
<proteinExistence type="predicted"/>
<dbReference type="PANTHER" id="PTHR13696">
    <property type="entry name" value="P-LOOP CONTAINING NUCLEOSIDE TRIPHOSPHATE HYDROLASE"/>
    <property type="match status" value="1"/>
</dbReference>
<dbReference type="EMBL" id="CP044329">
    <property type="protein sequence ID" value="QGM95784.1"/>
    <property type="molecule type" value="Genomic_DNA"/>
</dbReference>
<keyword evidence="2" id="KW-0614">Plasmid</keyword>